<keyword evidence="1" id="KW-0812">Transmembrane</keyword>
<evidence type="ECO:0000313" key="2">
    <source>
        <dbReference type="EMBL" id="CAE7195349.1"/>
    </source>
</evidence>
<dbReference type="OrthoDB" id="445301at2759"/>
<keyword evidence="1" id="KW-1133">Transmembrane helix</keyword>
<sequence>MSNALQQLHHSFNFYFYTGPHSHISNGTLYLYPVFAMHLLLISFLGTTPAYRDIRSLLVGLGVVAAVAGVSGSVMFALAMNDELVAQSWSSSEKLACVRPTLSPEAVLQRQQQAGMWVLAGAAVSAIAALALRQYAFTVFSADEGEAPKSQGVRLPCPLWES</sequence>
<organism evidence="2 3">
    <name type="scientific">Symbiodinium natans</name>
    <dbReference type="NCBI Taxonomy" id="878477"/>
    <lineage>
        <taxon>Eukaryota</taxon>
        <taxon>Sar</taxon>
        <taxon>Alveolata</taxon>
        <taxon>Dinophyceae</taxon>
        <taxon>Suessiales</taxon>
        <taxon>Symbiodiniaceae</taxon>
        <taxon>Symbiodinium</taxon>
    </lineage>
</organism>
<dbReference type="Proteomes" id="UP000604046">
    <property type="component" value="Unassembled WGS sequence"/>
</dbReference>
<dbReference type="AlphaFoldDB" id="A0A812J3E4"/>
<gene>
    <name evidence="2" type="primary">GPAA1</name>
    <name evidence="2" type="ORF">SNAT2548_LOCUS5388</name>
</gene>
<keyword evidence="3" id="KW-1185">Reference proteome</keyword>
<feature type="non-terminal residue" evidence="2">
    <location>
        <position position="1"/>
    </location>
</feature>
<comment type="caution">
    <text evidence="2">The sequence shown here is derived from an EMBL/GenBank/DDBJ whole genome shotgun (WGS) entry which is preliminary data.</text>
</comment>
<keyword evidence="1" id="KW-0472">Membrane</keyword>
<feature type="transmembrane region" description="Helical" evidence="1">
    <location>
        <begin position="58"/>
        <end position="80"/>
    </location>
</feature>
<protein>
    <submittedName>
        <fullName evidence="2">GPAA1 protein</fullName>
    </submittedName>
</protein>
<proteinExistence type="predicted"/>
<evidence type="ECO:0000313" key="3">
    <source>
        <dbReference type="Proteomes" id="UP000604046"/>
    </source>
</evidence>
<accession>A0A812J3E4</accession>
<dbReference type="EMBL" id="CAJNDS010000346">
    <property type="protein sequence ID" value="CAE7195349.1"/>
    <property type="molecule type" value="Genomic_DNA"/>
</dbReference>
<name>A0A812J3E4_9DINO</name>
<feature type="transmembrane region" description="Helical" evidence="1">
    <location>
        <begin position="29"/>
        <end position="46"/>
    </location>
</feature>
<evidence type="ECO:0000256" key="1">
    <source>
        <dbReference type="SAM" id="Phobius"/>
    </source>
</evidence>
<feature type="transmembrane region" description="Helical" evidence="1">
    <location>
        <begin position="114"/>
        <end position="132"/>
    </location>
</feature>
<reference evidence="2" key="1">
    <citation type="submission" date="2021-02" db="EMBL/GenBank/DDBJ databases">
        <authorList>
            <person name="Dougan E. K."/>
            <person name="Rhodes N."/>
            <person name="Thang M."/>
            <person name="Chan C."/>
        </authorList>
    </citation>
    <scope>NUCLEOTIDE SEQUENCE</scope>
</reference>